<dbReference type="Pfam" id="PF13456">
    <property type="entry name" value="RVT_3"/>
    <property type="match status" value="1"/>
</dbReference>
<proteinExistence type="predicted"/>
<sequence length="99" mass="10698">MASSSQSVAATYSPILAEAEAILRGLQFACDTSLLPVIIESNAAVFVCRKADQVAYFLAKNVLLSATDSFWMEEYPPCVSSFVLADCKGCDSVCSRWFA</sequence>
<organism evidence="2 3">
    <name type="scientific">Dipteronia dyeriana</name>
    <dbReference type="NCBI Taxonomy" id="168575"/>
    <lineage>
        <taxon>Eukaryota</taxon>
        <taxon>Viridiplantae</taxon>
        <taxon>Streptophyta</taxon>
        <taxon>Embryophyta</taxon>
        <taxon>Tracheophyta</taxon>
        <taxon>Spermatophyta</taxon>
        <taxon>Magnoliopsida</taxon>
        <taxon>eudicotyledons</taxon>
        <taxon>Gunneridae</taxon>
        <taxon>Pentapetalae</taxon>
        <taxon>rosids</taxon>
        <taxon>malvids</taxon>
        <taxon>Sapindales</taxon>
        <taxon>Sapindaceae</taxon>
        <taxon>Hippocastanoideae</taxon>
        <taxon>Acereae</taxon>
        <taxon>Dipteronia</taxon>
    </lineage>
</organism>
<dbReference type="InterPro" id="IPR002156">
    <property type="entry name" value="RNaseH_domain"/>
</dbReference>
<dbReference type="AlphaFoldDB" id="A0AAD9TDR9"/>
<dbReference type="GO" id="GO:0004523">
    <property type="term" value="F:RNA-DNA hybrid ribonuclease activity"/>
    <property type="evidence" value="ECO:0007669"/>
    <property type="project" value="InterPro"/>
</dbReference>
<dbReference type="GO" id="GO:0003676">
    <property type="term" value="F:nucleic acid binding"/>
    <property type="evidence" value="ECO:0007669"/>
    <property type="project" value="InterPro"/>
</dbReference>
<evidence type="ECO:0000313" key="2">
    <source>
        <dbReference type="EMBL" id="KAK2634310.1"/>
    </source>
</evidence>
<name>A0AAD9TDR9_9ROSI</name>
<gene>
    <name evidence="2" type="ORF">Ddye_029102</name>
</gene>
<dbReference type="Proteomes" id="UP001280121">
    <property type="component" value="Unassembled WGS sequence"/>
</dbReference>
<reference evidence="2" key="1">
    <citation type="journal article" date="2023" name="Plant J.">
        <title>Genome sequences and population genomics provide insights into the demographic history, inbreeding, and mutation load of two 'living fossil' tree species of Dipteronia.</title>
        <authorList>
            <person name="Feng Y."/>
            <person name="Comes H.P."/>
            <person name="Chen J."/>
            <person name="Zhu S."/>
            <person name="Lu R."/>
            <person name="Zhang X."/>
            <person name="Li P."/>
            <person name="Qiu J."/>
            <person name="Olsen K.M."/>
            <person name="Qiu Y."/>
        </authorList>
    </citation>
    <scope>NUCLEOTIDE SEQUENCE</scope>
    <source>
        <strain evidence="2">KIB01</strain>
    </source>
</reference>
<keyword evidence="3" id="KW-1185">Reference proteome</keyword>
<accession>A0AAD9TDR9</accession>
<dbReference type="EMBL" id="JANJYI010000009">
    <property type="protein sequence ID" value="KAK2634310.1"/>
    <property type="molecule type" value="Genomic_DNA"/>
</dbReference>
<evidence type="ECO:0000259" key="1">
    <source>
        <dbReference type="Pfam" id="PF13456"/>
    </source>
</evidence>
<evidence type="ECO:0000313" key="3">
    <source>
        <dbReference type="Proteomes" id="UP001280121"/>
    </source>
</evidence>
<feature type="domain" description="RNase H type-1" evidence="1">
    <location>
        <begin position="4"/>
        <end position="44"/>
    </location>
</feature>
<comment type="caution">
    <text evidence="2">The sequence shown here is derived from an EMBL/GenBank/DDBJ whole genome shotgun (WGS) entry which is preliminary data.</text>
</comment>
<protein>
    <recommendedName>
        <fullName evidence="1">RNase H type-1 domain-containing protein</fullName>
    </recommendedName>
</protein>